<feature type="region of interest" description="Disordered" evidence="1">
    <location>
        <begin position="303"/>
        <end position="340"/>
    </location>
</feature>
<dbReference type="GO" id="GO:0032259">
    <property type="term" value="P:methylation"/>
    <property type="evidence" value="ECO:0007669"/>
    <property type="project" value="UniProtKB-KW"/>
</dbReference>
<accession>A0A9P5BXQ9</accession>
<organism evidence="3 4">
    <name type="scientific">Didymella heteroderae</name>
    <dbReference type="NCBI Taxonomy" id="1769908"/>
    <lineage>
        <taxon>Eukaryota</taxon>
        <taxon>Fungi</taxon>
        <taxon>Dikarya</taxon>
        <taxon>Ascomycota</taxon>
        <taxon>Pezizomycotina</taxon>
        <taxon>Dothideomycetes</taxon>
        <taxon>Pleosporomycetidae</taxon>
        <taxon>Pleosporales</taxon>
        <taxon>Pleosporineae</taxon>
        <taxon>Didymellaceae</taxon>
        <taxon>Didymella</taxon>
    </lineage>
</organism>
<dbReference type="Proteomes" id="UP000758155">
    <property type="component" value="Unassembled WGS sequence"/>
</dbReference>
<evidence type="ECO:0000313" key="4">
    <source>
        <dbReference type="Proteomes" id="UP000758155"/>
    </source>
</evidence>
<sequence length="340" mass="39822">MVTQRQVYFDIMHEVKEHDLEHAKRRVVEYQRRLYATNLEGNLRFYSQDKDGIPYAMIPTVIDGKKFYSTLLSRNYIKRRAWQESPNGPDKPENWNWTEWPPRTANDLIGCKSVCEFCAERDDPDTPDRTRLDHAYTEWIARALDFWHNNIFIWKKPKLGFGLYARNRIPEGTHIGEYTGLIVPYYGDENDGMDSYNMEIDGGPRLPKDPRLPDDPLPQFICRLDATKKGSIFRFMNHSCDPSAKVVQMRYGIHHRIVVVVATEDIEPGDPITIFYSKDWFNDGNPCWCRETACKWERRRTREKAEAGASDLDAKTNRSDTGRTERDKAGRKPPQKQCHR</sequence>
<evidence type="ECO:0000259" key="2">
    <source>
        <dbReference type="PROSITE" id="PS50280"/>
    </source>
</evidence>
<dbReference type="SUPFAM" id="SSF82199">
    <property type="entry name" value="SET domain"/>
    <property type="match status" value="1"/>
</dbReference>
<dbReference type="GO" id="GO:0008168">
    <property type="term" value="F:methyltransferase activity"/>
    <property type="evidence" value="ECO:0007669"/>
    <property type="project" value="UniProtKB-KW"/>
</dbReference>
<gene>
    <name evidence="3" type="primary">SET2_1</name>
    <name evidence="3" type="ORF">E8E12_001742</name>
</gene>
<dbReference type="SMART" id="SM00317">
    <property type="entry name" value="SET"/>
    <property type="match status" value="1"/>
</dbReference>
<keyword evidence="4" id="KW-1185">Reference proteome</keyword>
<name>A0A9P5BXQ9_9PLEO</name>
<dbReference type="Gene3D" id="2.170.270.10">
    <property type="entry name" value="SET domain"/>
    <property type="match status" value="1"/>
</dbReference>
<dbReference type="Pfam" id="PF00856">
    <property type="entry name" value="SET"/>
    <property type="match status" value="1"/>
</dbReference>
<dbReference type="EMBL" id="SWKV01000067">
    <property type="protein sequence ID" value="KAF3034476.1"/>
    <property type="molecule type" value="Genomic_DNA"/>
</dbReference>
<protein>
    <submittedName>
        <fullName evidence="3">Histone methyltransferase set2</fullName>
    </submittedName>
</protein>
<dbReference type="OrthoDB" id="308383at2759"/>
<feature type="compositionally biased region" description="Basic residues" evidence="1">
    <location>
        <begin position="331"/>
        <end position="340"/>
    </location>
</feature>
<dbReference type="PANTHER" id="PTHR47250">
    <property type="entry name" value="HISTONE-LYSINE N-METHYLTRANSFERASE SET-6"/>
    <property type="match status" value="1"/>
</dbReference>
<proteinExistence type="predicted"/>
<dbReference type="InterPro" id="IPR053105">
    <property type="entry name" value="Class_V-like_SAM-MTase"/>
</dbReference>
<keyword evidence="3" id="KW-0489">Methyltransferase</keyword>
<evidence type="ECO:0000256" key="1">
    <source>
        <dbReference type="SAM" id="MobiDB-lite"/>
    </source>
</evidence>
<dbReference type="PANTHER" id="PTHR47250:SF3">
    <property type="entry name" value="HISTONE-LYSINE N-METHYLTRANSFERASE SET-6"/>
    <property type="match status" value="1"/>
</dbReference>
<dbReference type="InterPro" id="IPR046341">
    <property type="entry name" value="SET_dom_sf"/>
</dbReference>
<comment type="caution">
    <text evidence="3">The sequence shown here is derived from an EMBL/GenBank/DDBJ whole genome shotgun (WGS) entry which is preliminary data.</text>
</comment>
<evidence type="ECO:0000313" key="3">
    <source>
        <dbReference type="EMBL" id="KAF3034476.1"/>
    </source>
</evidence>
<keyword evidence="3" id="KW-0808">Transferase</keyword>
<dbReference type="PROSITE" id="PS50280">
    <property type="entry name" value="SET"/>
    <property type="match status" value="1"/>
</dbReference>
<dbReference type="InterPro" id="IPR001214">
    <property type="entry name" value="SET_dom"/>
</dbReference>
<dbReference type="AlphaFoldDB" id="A0A9P5BXQ9"/>
<feature type="compositionally biased region" description="Basic and acidic residues" evidence="1">
    <location>
        <begin position="312"/>
        <end position="330"/>
    </location>
</feature>
<reference evidence="3" key="1">
    <citation type="submission" date="2019-04" db="EMBL/GenBank/DDBJ databases">
        <title>Sequencing of skin fungus with MAO and IRED activity.</title>
        <authorList>
            <person name="Marsaioli A.J."/>
            <person name="Bonatto J.M.C."/>
            <person name="Reis Junior O."/>
        </authorList>
    </citation>
    <scope>NUCLEOTIDE SEQUENCE</scope>
    <source>
        <strain evidence="3">28M1</strain>
    </source>
</reference>
<feature type="domain" description="SET" evidence="2">
    <location>
        <begin position="149"/>
        <end position="277"/>
    </location>
</feature>